<name>A0A8S3QLZ0_MYTED</name>
<reference evidence="1" key="1">
    <citation type="submission" date="2021-03" db="EMBL/GenBank/DDBJ databases">
        <authorList>
            <person name="Bekaert M."/>
        </authorList>
    </citation>
    <scope>NUCLEOTIDE SEQUENCE</scope>
</reference>
<organism evidence="1 2">
    <name type="scientific">Mytilus edulis</name>
    <name type="common">Blue mussel</name>
    <dbReference type="NCBI Taxonomy" id="6550"/>
    <lineage>
        <taxon>Eukaryota</taxon>
        <taxon>Metazoa</taxon>
        <taxon>Spiralia</taxon>
        <taxon>Lophotrochozoa</taxon>
        <taxon>Mollusca</taxon>
        <taxon>Bivalvia</taxon>
        <taxon>Autobranchia</taxon>
        <taxon>Pteriomorphia</taxon>
        <taxon>Mytilida</taxon>
        <taxon>Mytiloidea</taxon>
        <taxon>Mytilidae</taxon>
        <taxon>Mytilinae</taxon>
        <taxon>Mytilus</taxon>
    </lineage>
</organism>
<dbReference type="Proteomes" id="UP000683360">
    <property type="component" value="Unassembled WGS sequence"/>
</dbReference>
<accession>A0A8S3QLZ0</accession>
<protein>
    <submittedName>
        <fullName evidence="1">Uncharacterized protein</fullName>
    </submittedName>
</protein>
<evidence type="ECO:0000313" key="1">
    <source>
        <dbReference type="EMBL" id="CAG2197578.1"/>
    </source>
</evidence>
<comment type="caution">
    <text evidence="1">The sequence shown here is derived from an EMBL/GenBank/DDBJ whole genome shotgun (WGS) entry which is preliminary data.</text>
</comment>
<evidence type="ECO:0000313" key="2">
    <source>
        <dbReference type="Proteomes" id="UP000683360"/>
    </source>
</evidence>
<proteinExistence type="predicted"/>
<gene>
    <name evidence="1" type="ORF">MEDL_12428</name>
</gene>
<dbReference type="EMBL" id="CAJPWZ010000650">
    <property type="protein sequence ID" value="CAG2197578.1"/>
    <property type="molecule type" value="Genomic_DNA"/>
</dbReference>
<sequence length="310" mass="35688">MARFSREKKGESLNFYNYLCQKIGSEEVMKIRRLESTIGDIGDGRKITSGSKGEGLNFRSSDLDIMCIDDFFKVYQSHEEVVGDIRTTHLIMNTEDSPPCYTQLCIPNHQRVKETMWIKTHLGYMFSSEQYKLSVLSLIPRIFPAGTMQIHGPYDKIYTDSLPSEVSLTSIQKHELYLMKKEKLYTVLKALSINPVHFHPNSYLIPVELQMTGTHVIHVYYPSAFGHFLNFLCNYHLQDTSSCRNSLQQLESITRSITLESYDLMCLPIFCGIAYQLMGKPDVARQMFQFIAQHDRYNLSGAVSRLSNFI</sequence>
<keyword evidence="2" id="KW-1185">Reference proteome</keyword>
<dbReference type="AlphaFoldDB" id="A0A8S3QLZ0"/>